<dbReference type="eggNOG" id="COG3695">
    <property type="taxonomic scope" value="Bacteria"/>
</dbReference>
<name>W0RGM5_9BACT</name>
<dbReference type="PANTHER" id="PTHR42942">
    <property type="entry name" value="6-O-METHYLGUANINE DNA METHYLTRANSFERASE"/>
    <property type="match status" value="1"/>
</dbReference>
<evidence type="ECO:0000313" key="3">
    <source>
        <dbReference type="EMBL" id="AHG89587.1"/>
    </source>
</evidence>
<dbReference type="Gene3D" id="1.10.10.10">
    <property type="entry name" value="Winged helix-like DNA-binding domain superfamily/Winged helix DNA-binding domain"/>
    <property type="match status" value="1"/>
</dbReference>
<sequence>MRRDPSGSWSRIYRVVARIPAGRVATYGQVATLAGLPGHARLVGYALAGLPDGSPLPWQRVINAAGRVSTRRDGPGGTVLQRLRLEQEGVRFDARGRVNFEEFGWRPRVRAKRR</sequence>
<dbReference type="InterPro" id="IPR014048">
    <property type="entry name" value="MethylDNA_cys_MeTrfase_DNA-bd"/>
</dbReference>
<gene>
    <name evidence="3" type="ORF">J421_2050</name>
</gene>
<accession>W0RGM5</accession>
<keyword evidence="4" id="KW-1185">Reference proteome</keyword>
<dbReference type="InParanoid" id="W0RGM5"/>
<dbReference type="GO" id="GO:0032259">
    <property type="term" value="P:methylation"/>
    <property type="evidence" value="ECO:0007669"/>
    <property type="project" value="UniProtKB-KW"/>
</dbReference>
<dbReference type="AlphaFoldDB" id="W0RGM5"/>
<dbReference type="Proteomes" id="UP000019151">
    <property type="component" value="Chromosome"/>
</dbReference>
<dbReference type="PATRIC" id="fig|861299.3.peg.2088"/>
<dbReference type="InterPro" id="IPR036388">
    <property type="entry name" value="WH-like_DNA-bd_sf"/>
</dbReference>
<dbReference type="HOGENOM" id="CLU_000445_52_5_0"/>
<evidence type="ECO:0000313" key="4">
    <source>
        <dbReference type="Proteomes" id="UP000019151"/>
    </source>
</evidence>
<feature type="domain" description="Methylated-DNA-[protein]-cysteine S-methyltransferase DNA binding" evidence="2">
    <location>
        <begin position="10"/>
        <end position="90"/>
    </location>
</feature>
<protein>
    <submittedName>
        <fullName evidence="3">Methylated-DNA-[protein]-cysteine S-methyltransferase DNA binding protein</fullName>
    </submittedName>
</protein>
<dbReference type="STRING" id="861299.J421_2050"/>
<organism evidence="3 4">
    <name type="scientific">Gemmatirosa kalamazoonensis</name>
    <dbReference type="NCBI Taxonomy" id="861299"/>
    <lineage>
        <taxon>Bacteria</taxon>
        <taxon>Pseudomonadati</taxon>
        <taxon>Gemmatimonadota</taxon>
        <taxon>Gemmatimonadia</taxon>
        <taxon>Gemmatimonadales</taxon>
        <taxon>Gemmatimonadaceae</taxon>
        <taxon>Gemmatirosa</taxon>
    </lineage>
</organism>
<evidence type="ECO:0000256" key="1">
    <source>
        <dbReference type="ARBA" id="ARBA00022763"/>
    </source>
</evidence>
<dbReference type="InterPro" id="IPR036217">
    <property type="entry name" value="MethylDNA_cys_MeTrfase_DNAb"/>
</dbReference>
<dbReference type="PANTHER" id="PTHR42942:SF1">
    <property type="entry name" value="ALKYLTRANSFERASE-LIKE PROTEIN 1"/>
    <property type="match status" value="1"/>
</dbReference>
<dbReference type="CDD" id="cd06445">
    <property type="entry name" value="ATase"/>
    <property type="match status" value="1"/>
</dbReference>
<keyword evidence="3" id="KW-0489">Methyltransferase</keyword>
<dbReference type="Pfam" id="PF01035">
    <property type="entry name" value="DNA_binding_1"/>
    <property type="match status" value="1"/>
</dbReference>
<dbReference type="GO" id="GO:0006281">
    <property type="term" value="P:DNA repair"/>
    <property type="evidence" value="ECO:0007669"/>
    <property type="project" value="InterPro"/>
</dbReference>
<dbReference type="InterPro" id="IPR052520">
    <property type="entry name" value="ATL_DNA_repair"/>
</dbReference>
<reference evidence="3 4" key="1">
    <citation type="journal article" date="2014" name="Genome Announc.">
        <title>Genome Sequence and Methylome of Soil Bacterium Gemmatirosa kalamazoonensis KBS708T, a Member of the Rarely Cultivated Gemmatimonadetes Phylum.</title>
        <authorList>
            <person name="Debruyn J.M."/>
            <person name="Radosevich M."/>
            <person name="Wommack K.E."/>
            <person name="Polson S.W."/>
            <person name="Hauser L.J."/>
            <person name="Fawaz M.N."/>
            <person name="Korlach J."/>
            <person name="Tsai Y.C."/>
        </authorList>
    </citation>
    <scope>NUCLEOTIDE SEQUENCE [LARGE SCALE GENOMIC DNA]</scope>
    <source>
        <strain evidence="3 4">KBS708</strain>
    </source>
</reference>
<proteinExistence type="predicted"/>
<dbReference type="RefSeq" id="WP_201773138.1">
    <property type="nucleotide sequence ID" value="NZ_CP007128.1"/>
</dbReference>
<dbReference type="SUPFAM" id="SSF46767">
    <property type="entry name" value="Methylated DNA-protein cysteine methyltransferase, C-terminal domain"/>
    <property type="match status" value="1"/>
</dbReference>
<evidence type="ECO:0000259" key="2">
    <source>
        <dbReference type="Pfam" id="PF01035"/>
    </source>
</evidence>
<dbReference type="GO" id="GO:0008168">
    <property type="term" value="F:methyltransferase activity"/>
    <property type="evidence" value="ECO:0007669"/>
    <property type="project" value="UniProtKB-KW"/>
</dbReference>
<keyword evidence="1" id="KW-0227">DNA damage</keyword>
<dbReference type="KEGG" id="gba:J421_2050"/>
<keyword evidence="3" id="KW-0808">Transferase</keyword>
<dbReference type="EMBL" id="CP007128">
    <property type="protein sequence ID" value="AHG89587.1"/>
    <property type="molecule type" value="Genomic_DNA"/>
</dbReference>